<protein>
    <submittedName>
        <fullName evidence="11">T53I1 protein</fullName>
    </submittedName>
</protein>
<accession>A0ABS2YDU3</accession>
<evidence type="ECO:0000256" key="8">
    <source>
        <dbReference type="ARBA" id="ARBA00023242"/>
    </source>
</evidence>
<dbReference type="PANTHER" id="PTHR31671">
    <property type="entry name" value="DIABETES AND OBESITY REGULATED, ISOFORM G"/>
    <property type="match status" value="1"/>
</dbReference>
<keyword evidence="5" id="KW-0805">Transcription regulation</keyword>
<proteinExistence type="predicted"/>
<keyword evidence="6" id="KW-0010">Activator</keyword>
<name>A0ABS2YDU3_POLSP</name>
<evidence type="ECO:0000313" key="11">
    <source>
        <dbReference type="EMBL" id="MBN3284355.1"/>
    </source>
</evidence>
<evidence type="ECO:0000256" key="7">
    <source>
        <dbReference type="ARBA" id="ARBA00023163"/>
    </source>
</evidence>
<evidence type="ECO:0000256" key="9">
    <source>
        <dbReference type="ARBA" id="ARBA00023329"/>
    </source>
</evidence>
<dbReference type="Pfam" id="PF14839">
    <property type="entry name" value="DOR"/>
    <property type="match status" value="1"/>
</dbReference>
<dbReference type="InterPro" id="IPR029431">
    <property type="entry name" value="TP53INP"/>
</dbReference>
<evidence type="ECO:0000256" key="4">
    <source>
        <dbReference type="ARBA" id="ARBA00023006"/>
    </source>
</evidence>
<keyword evidence="9" id="KW-0968">Cytoplasmic vesicle</keyword>
<dbReference type="Proteomes" id="UP001166093">
    <property type="component" value="Unassembled WGS sequence"/>
</dbReference>
<evidence type="ECO:0000256" key="1">
    <source>
        <dbReference type="ARBA" id="ARBA00004419"/>
    </source>
</evidence>
<dbReference type="PANTHER" id="PTHR31671:SF0">
    <property type="entry name" value="TUMOR PROTEIN P53-INDUCIBLE NUCLEAR PROTEIN 1"/>
    <property type="match status" value="1"/>
</dbReference>
<keyword evidence="7" id="KW-0804">Transcription</keyword>
<feature type="non-terminal residue" evidence="11">
    <location>
        <position position="239"/>
    </location>
</feature>
<evidence type="ECO:0000256" key="6">
    <source>
        <dbReference type="ARBA" id="ARBA00023159"/>
    </source>
</evidence>
<reference evidence="11" key="1">
    <citation type="journal article" date="2021" name="Cell">
        <title>Tracing the genetic footprints of vertebrate landing in non-teleost ray-finned fishes.</title>
        <authorList>
            <person name="Bi X."/>
            <person name="Wang K."/>
            <person name="Yang L."/>
            <person name="Pan H."/>
            <person name="Jiang H."/>
            <person name="Wei Q."/>
            <person name="Fang M."/>
            <person name="Yu H."/>
            <person name="Zhu C."/>
            <person name="Cai Y."/>
            <person name="He Y."/>
            <person name="Gan X."/>
            <person name="Zeng H."/>
            <person name="Yu D."/>
            <person name="Zhu Y."/>
            <person name="Jiang H."/>
            <person name="Qiu Q."/>
            <person name="Yang H."/>
            <person name="Zhang Y.E."/>
            <person name="Wang W."/>
            <person name="Zhu M."/>
            <person name="He S."/>
            <person name="Zhang G."/>
        </authorList>
    </citation>
    <scope>NUCLEOTIDE SEQUENCE</scope>
    <source>
        <strain evidence="11">Pddl_001</strain>
    </source>
</reference>
<gene>
    <name evidence="11" type="primary">Tp53inp1_0</name>
    <name evidence="11" type="ORF">GTO93_0003248</name>
</gene>
<organism evidence="11 12">
    <name type="scientific">Polyodon spathula</name>
    <name type="common">North American paddlefish</name>
    <name type="synonym">Squalus spathula</name>
    <dbReference type="NCBI Taxonomy" id="7913"/>
    <lineage>
        <taxon>Eukaryota</taxon>
        <taxon>Metazoa</taxon>
        <taxon>Chordata</taxon>
        <taxon>Craniata</taxon>
        <taxon>Vertebrata</taxon>
        <taxon>Euteleostomi</taxon>
        <taxon>Actinopterygii</taxon>
        <taxon>Chondrostei</taxon>
        <taxon>Acipenseriformes</taxon>
        <taxon>Polyodontidae</taxon>
        <taxon>Polyodon</taxon>
    </lineage>
</organism>
<comment type="caution">
    <text evidence="11">The sequence shown here is derived from an EMBL/GenBank/DDBJ whole genome shotgun (WGS) entry which is preliminary data.</text>
</comment>
<keyword evidence="8" id="KW-0539">Nucleus</keyword>
<evidence type="ECO:0000256" key="5">
    <source>
        <dbReference type="ARBA" id="ARBA00023015"/>
    </source>
</evidence>
<keyword evidence="3" id="KW-0963">Cytoplasm</keyword>
<evidence type="ECO:0000313" key="12">
    <source>
        <dbReference type="Proteomes" id="UP001166093"/>
    </source>
</evidence>
<dbReference type="EMBL" id="JAAWVQ010135662">
    <property type="protein sequence ID" value="MBN3284355.1"/>
    <property type="molecule type" value="Genomic_DNA"/>
</dbReference>
<evidence type="ECO:0000256" key="2">
    <source>
        <dbReference type="ARBA" id="ARBA00004514"/>
    </source>
</evidence>
<keyword evidence="4" id="KW-0072">Autophagy</keyword>
<keyword evidence="12" id="KW-1185">Reference proteome</keyword>
<evidence type="ECO:0000256" key="10">
    <source>
        <dbReference type="ARBA" id="ARBA00034306"/>
    </source>
</evidence>
<feature type="non-terminal residue" evidence="11">
    <location>
        <position position="1"/>
    </location>
</feature>
<evidence type="ECO:0000256" key="3">
    <source>
        <dbReference type="ARBA" id="ARBA00022490"/>
    </source>
</evidence>
<sequence length="239" mass="27156">MFQRFTSTLFGRAEDGSDCKTEPDFNEKEDDDQWILVDYLVDACTTTSREEADVYEKDTSSLDCPSLFSSSSSLEFTGDPSDPVFLQLDCCALEESWFITPPPCFTADGLTPVLVEASPMENLLIEHPSMSVYAVNFHHGMKETARRSRSADKPIFRMEAQCKRGQSFSCCAAAMAAHTSFLEQSTHTRLAQRSKENVERPHLTRNALRRQNLARDCHSYQAKQRGFLVHQPSQRQFNY</sequence>
<comment type="subcellular location">
    <subcellularLocation>
        <location evidence="2">Cytoplasm</location>
        <location evidence="2">Cytosol</location>
    </subcellularLocation>
    <subcellularLocation>
        <location evidence="1">Cytoplasmic vesicle</location>
        <location evidence="1">Autophagosome</location>
    </subcellularLocation>
    <subcellularLocation>
        <location evidence="10">Nucleus</location>
        <location evidence="10">Nuclear body</location>
    </subcellularLocation>
</comment>